<dbReference type="PANTHER" id="PTHR46889">
    <property type="entry name" value="TRANSPOSASE INSF FOR INSERTION SEQUENCE IS3B-RELATED"/>
    <property type="match status" value="1"/>
</dbReference>
<reference evidence="4" key="1">
    <citation type="submission" date="2016-10" db="EMBL/GenBank/DDBJ databases">
        <title>Sequence of Gallionella enrichment culture.</title>
        <authorList>
            <person name="Poehlein A."/>
            <person name="Muehling M."/>
            <person name="Daniel R."/>
        </authorList>
    </citation>
    <scope>NUCLEOTIDE SEQUENCE</scope>
</reference>
<feature type="compositionally biased region" description="Low complexity" evidence="1">
    <location>
        <begin position="253"/>
        <end position="263"/>
    </location>
</feature>
<dbReference type="AlphaFoldDB" id="A0A1J5R7V9"/>
<dbReference type="Pfam" id="PF13276">
    <property type="entry name" value="HTH_21"/>
    <property type="match status" value="1"/>
</dbReference>
<feature type="domain" description="HTH-like" evidence="3">
    <location>
        <begin position="46"/>
        <end position="97"/>
    </location>
</feature>
<dbReference type="InterPro" id="IPR036397">
    <property type="entry name" value="RNaseH_sf"/>
</dbReference>
<dbReference type="InterPro" id="IPR050900">
    <property type="entry name" value="Transposase_IS3/IS150/IS904"/>
</dbReference>
<proteinExistence type="predicted"/>
<feature type="domain" description="Integrase catalytic" evidence="2">
    <location>
        <begin position="127"/>
        <end position="200"/>
    </location>
</feature>
<protein>
    <submittedName>
        <fullName evidence="4">Integrase core domain protein</fullName>
    </submittedName>
</protein>
<feature type="region of interest" description="Disordered" evidence="1">
    <location>
        <begin position="252"/>
        <end position="275"/>
    </location>
</feature>
<evidence type="ECO:0000259" key="3">
    <source>
        <dbReference type="Pfam" id="PF13276"/>
    </source>
</evidence>
<dbReference type="Gene3D" id="3.30.420.10">
    <property type="entry name" value="Ribonuclease H-like superfamily/Ribonuclease H"/>
    <property type="match status" value="1"/>
</dbReference>
<dbReference type="InterPro" id="IPR012337">
    <property type="entry name" value="RNaseH-like_sf"/>
</dbReference>
<accession>A0A1J5R7V9</accession>
<dbReference type="GO" id="GO:0015074">
    <property type="term" value="P:DNA integration"/>
    <property type="evidence" value="ECO:0007669"/>
    <property type="project" value="InterPro"/>
</dbReference>
<evidence type="ECO:0000313" key="4">
    <source>
        <dbReference type="EMBL" id="OIQ85803.1"/>
    </source>
</evidence>
<organism evidence="4">
    <name type="scientific">mine drainage metagenome</name>
    <dbReference type="NCBI Taxonomy" id="410659"/>
    <lineage>
        <taxon>unclassified sequences</taxon>
        <taxon>metagenomes</taxon>
        <taxon>ecological metagenomes</taxon>
    </lineage>
</organism>
<sequence length="275" mass="29818">MEAECANFEIVRMARLLEVSRAGFYKWRQVSNRPDLTTSQQARVELQVKIISHHADSDGTYGSPRITADLREAGTQVSVTTVAVHMRSMGLAGISPRTFKVRTTIADHEAVFPPDLVNRKFDWGYLNAVWTSDITYLAFGSKSAFLCAIRDENSGQVLGYAADDHMRADLVVQALHQAAFTRKYDCVGTIFHTDRGSQGGFNRLSQHLVIAEVLGGSSSTRSGSGRAVKVEIARSSAVPARSGTVVLDRDCQGSAASRSGSGSWRVPTGRAALVP</sequence>
<name>A0A1J5R7V9_9ZZZZ</name>
<evidence type="ECO:0000259" key="2">
    <source>
        <dbReference type="Pfam" id="PF00665"/>
    </source>
</evidence>
<dbReference type="EMBL" id="MLJW01000520">
    <property type="protein sequence ID" value="OIQ85803.1"/>
    <property type="molecule type" value="Genomic_DNA"/>
</dbReference>
<dbReference type="PANTHER" id="PTHR46889:SF4">
    <property type="entry name" value="TRANSPOSASE INSO FOR INSERTION SEQUENCE ELEMENT IS911B-RELATED"/>
    <property type="match status" value="1"/>
</dbReference>
<dbReference type="InterPro" id="IPR025948">
    <property type="entry name" value="HTH-like_dom"/>
</dbReference>
<dbReference type="SUPFAM" id="SSF53098">
    <property type="entry name" value="Ribonuclease H-like"/>
    <property type="match status" value="1"/>
</dbReference>
<dbReference type="Pfam" id="PF00665">
    <property type="entry name" value="rve"/>
    <property type="match status" value="1"/>
</dbReference>
<dbReference type="InterPro" id="IPR001584">
    <property type="entry name" value="Integrase_cat-core"/>
</dbReference>
<evidence type="ECO:0000256" key="1">
    <source>
        <dbReference type="SAM" id="MobiDB-lite"/>
    </source>
</evidence>
<gene>
    <name evidence="4" type="ORF">GALL_323520</name>
</gene>
<dbReference type="GO" id="GO:0003676">
    <property type="term" value="F:nucleic acid binding"/>
    <property type="evidence" value="ECO:0007669"/>
    <property type="project" value="InterPro"/>
</dbReference>
<comment type="caution">
    <text evidence="4">The sequence shown here is derived from an EMBL/GenBank/DDBJ whole genome shotgun (WGS) entry which is preliminary data.</text>
</comment>